<feature type="binding site" evidence="1">
    <location>
        <position position="263"/>
    </location>
    <ligand>
        <name>Mg(2+)</name>
        <dbReference type="ChEBI" id="CHEBI:18420"/>
        <label>1</label>
    </ligand>
</feature>
<reference evidence="2 3" key="1">
    <citation type="submission" date="2019-02" db="EMBL/GenBank/DDBJ databases">
        <title>Paenibacillus sp. nov., isolated from surface-sterilized tissue of Thalictrum simplex L.</title>
        <authorList>
            <person name="Tuo L."/>
        </authorList>
    </citation>
    <scope>NUCLEOTIDE SEQUENCE [LARGE SCALE GENOMIC DNA]</scope>
    <source>
        <strain evidence="2 3">N2SHLJ1</strain>
    </source>
</reference>
<evidence type="ECO:0000313" key="2">
    <source>
        <dbReference type="EMBL" id="TBL69943.1"/>
    </source>
</evidence>
<dbReference type="OrthoDB" id="9761704at2"/>
<dbReference type="InterPro" id="IPR036705">
    <property type="entry name" value="Ribosyl_crysJ1_sf"/>
</dbReference>
<protein>
    <submittedName>
        <fullName evidence="2">ADP-ribosylglycohydrolase family protein</fullName>
    </submittedName>
</protein>
<dbReference type="AlphaFoldDB" id="A0A4Q9DEH6"/>
<keyword evidence="2" id="KW-0378">Hydrolase</keyword>
<dbReference type="InterPro" id="IPR005502">
    <property type="entry name" value="Ribosyl_crysJ1"/>
</dbReference>
<keyword evidence="1" id="KW-0479">Metal-binding</keyword>
<sequence>MGTIKLNESEYYRKIYGGWLGKNIGGTLGYPVEGKMELLNLTYYPQLSEGPLPNDDLDLQIVWLHALEQYGVRLTAAELGQEWMEHVFFPFDEYGYGLANMRRGLVPPVAGWFNNPFTDCMGSPIRSEIWAMITPGCPGVAAYYAYQDAIVDHAGGEGVYGEMFFAAIESAAFFESDRDRLIQTGLTYIPAECRTAKAVRALLEWHKEGKTWTEARELILKHHGHPNFTDAPQNIAFTLLGWLYGEDFGDAILKAVNCGYDTDCTAATLGAILGIILGPEKLPERWLKPVGDRIAVNAPIKGFPIPETLDELTARTLRIGKEVAAVWNIPIEFGAEKSSDELPPELIDYYDPRWLWQYSFQANRYLLPKGTRNNLGLELIVDYGAQGPSIGRGQKKEIAVTLINRSTETWEGLLRLAVPEGWQGLAEETLHLKPDQELSWKLQIVSNEEMKPYYPLQLEVVRHHDGHFWNAETVPFYLVSATHWKLRGPADSEWQAAVLPGNRIDFAGVLQTSEAGVYRAATTLYIPESRQIRLITETASPVKAYLNGKLIIQDDQETEFMPAFHRATPSKLAELKLPAGEHLLEIEAEKGDTPLDLFVLPVSLKYTKTPGPYFFYADVLFT</sequence>
<dbReference type="Pfam" id="PF03747">
    <property type="entry name" value="ADP_ribosyl_GH"/>
    <property type="match status" value="1"/>
</dbReference>
<proteinExistence type="predicted"/>
<dbReference type="EMBL" id="SIRE01000035">
    <property type="protein sequence ID" value="TBL69943.1"/>
    <property type="molecule type" value="Genomic_DNA"/>
</dbReference>
<keyword evidence="1" id="KW-0460">Magnesium</keyword>
<dbReference type="GO" id="GO:0016787">
    <property type="term" value="F:hydrolase activity"/>
    <property type="evidence" value="ECO:0007669"/>
    <property type="project" value="UniProtKB-KW"/>
</dbReference>
<evidence type="ECO:0000256" key="1">
    <source>
        <dbReference type="PIRSR" id="PIRSR605502-1"/>
    </source>
</evidence>
<feature type="binding site" evidence="1">
    <location>
        <position position="261"/>
    </location>
    <ligand>
        <name>Mg(2+)</name>
        <dbReference type="ChEBI" id="CHEBI:18420"/>
        <label>1</label>
    </ligand>
</feature>
<dbReference type="SUPFAM" id="SSF101478">
    <property type="entry name" value="ADP-ribosylglycohydrolase"/>
    <property type="match status" value="1"/>
</dbReference>
<comment type="caution">
    <text evidence="2">The sequence shown here is derived from an EMBL/GenBank/DDBJ whole genome shotgun (WGS) entry which is preliminary data.</text>
</comment>
<keyword evidence="3" id="KW-1185">Reference proteome</keyword>
<accession>A0A4Q9DEH6</accession>
<organism evidence="2 3">
    <name type="scientific">Paenibacillus thalictri</name>
    <dbReference type="NCBI Taxonomy" id="2527873"/>
    <lineage>
        <taxon>Bacteria</taxon>
        <taxon>Bacillati</taxon>
        <taxon>Bacillota</taxon>
        <taxon>Bacilli</taxon>
        <taxon>Bacillales</taxon>
        <taxon>Paenibacillaceae</taxon>
        <taxon>Paenibacillus</taxon>
    </lineage>
</organism>
<dbReference type="Gene3D" id="1.10.4080.10">
    <property type="entry name" value="ADP-ribosylation/Crystallin J1"/>
    <property type="match status" value="1"/>
</dbReference>
<dbReference type="Proteomes" id="UP000293142">
    <property type="component" value="Unassembled WGS sequence"/>
</dbReference>
<evidence type="ECO:0000313" key="3">
    <source>
        <dbReference type="Proteomes" id="UP000293142"/>
    </source>
</evidence>
<name>A0A4Q9DEH6_9BACL</name>
<dbReference type="GO" id="GO:0046872">
    <property type="term" value="F:metal ion binding"/>
    <property type="evidence" value="ECO:0007669"/>
    <property type="project" value="UniProtKB-KW"/>
</dbReference>
<dbReference type="RefSeq" id="WP_131018205.1">
    <property type="nucleotide sequence ID" value="NZ_SIRE01000035.1"/>
</dbReference>
<comment type="cofactor">
    <cofactor evidence="1">
        <name>Mg(2+)</name>
        <dbReference type="ChEBI" id="CHEBI:18420"/>
    </cofactor>
    <text evidence="1">Binds 2 magnesium ions per subunit.</text>
</comment>
<gene>
    <name evidence="2" type="ORF">EYB31_34850</name>
</gene>